<sequence>MAHMAAPSVHEGPIPPSPPRIFSSERTVEKRTADALTTTPSQLRASKCTNDRSDEPNPFDSPTPSAPAAFKVCLGLTTPATMEAMNKTNPLSGLHFRKKGHP</sequence>
<gene>
    <name evidence="2" type="ORF">M422DRAFT_258196</name>
</gene>
<accession>A0A0C9VMW9</accession>
<evidence type="ECO:0000313" key="2">
    <source>
        <dbReference type="EMBL" id="KIJ39041.1"/>
    </source>
</evidence>
<evidence type="ECO:0000256" key="1">
    <source>
        <dbReference type="SAM" id="MobiDB-lite"/>
    </source>
</evidence>
<dbReference type="EMBL" id="KN837155">
    <property type="protein sequence ID" value="KIJ39041.1"/>
    <property type="molecule type" value="Genomic_DNA"/>
</dbReference>
<protein>
    <submittedName>
        <fullName evidence="2">Unplaced genomic scaffold SPHSTscaffold_80, whole genome shotgun sequence</fullName>
    </submittedName>
</protein>
<dbReference type="Proteomes" id="UP000054279">
    <property type="component" value="Unassembled WGS sequence"/>
</dbReference>
<reference evidence="2 3" key="1">
    <citation type="submission" date="2014-06" db="EMBL/GenBank/DDBJ databases">
        <title>Evolutionary Origins and Diversification of the Mycorrhizal Mutualists.</title>
        <authorList>
            <consortium name="DOE Joint Genome Institute"/>
            <consortium name="Mycorrhizal Genomics Consortium"/>
            <person name="Kohler A."/>
            <person name="Kuo A."/>
            <person name="Nagy L.G."/>
            <person name="Floudas D."/>
            <person name="Copeland A."/>
            <person name="Barry K.W."/>
            <person name="Cichocki N."/>
            <person name="Veneault-Fourrey C."/>
            <person name="LaButti K."/>
            <person name="Lindquist E.A."/>
            <person name="Lipzen A."/>
            <person name="Lundell T."/>
            <person name="Morin E."/>
            <person name="Murat C."/>
            <person name="Riley R."/>
            <person name="Ohm R."/>
            <person name="Sun H."/>
            <person name="Tunlid A."/>
            <person name="Henrissat B."/>
            <person name="Grigoriev I.V."/>
            <person name="Hibbett D.S."/>
            <person name="Martin F."/>
        </authorList>
    </citation>
    <scope>NUCLEOTIDE SEQUENCE [LARGE SCALE GENOMIC DNA]</scope>
    <source>
        <strain evidence="2 3">SS14</strain>
    </source>
</reference>
<name>A0A0C9VMW9_SPHS4</name>
<feature type="region of interest" description="Disordered" evidence="1">
    <location>
        <begin position="1"/>
        <end position="67"/>
    </location>
</feature>
<dbReference type="AlphaFoldDB" id="A0A0C9VMW9"/>
<dbReference type="HOGENOM" id="CLU_2279295_0_0_1"/>
<proteinExistence type="predicted"/>
<keyword evidence="3" id="KW-1185">Reference proteome</keyword>
<organism evidence="2 3">
    <name type="scientific">Sphaerobolus stellatus (strain SS14)</name>
    <dbReference type="NCBI Taxonomy" id="990650"/>
    <lineage>
        <taxon>Eukaryota</taxon>
        <taxon>Fungi</taxon>
        <taxon>Dikarya</taxon>
        <taxon>Basidiomycota</taxon>
        <taxon>Agaricomycotina</taxon>
        <taxon>Agaricomycetes</taxon>
        <taxon>Phallomycetidae</taxon>
        <taxon>Geastrales</taxon>
        <taxon>Sphaerobolaceae</taxon>
        <taxon>Sphaerobolus</taxon>
    </lineage>
</organism>
<evidence type="ECO:0000313" key="3">
    <source>
        <dbReference type="Proteomes" id="UP000054279"/>
    </source>
</evidence>
<feature type="compositionally biased region" description="Polar residues" evidence="1">
    <location>
        <begin position="35"/>
        <end position="48"/>
    </location>
</feature>